<feature type="non-terminal residue" evidence="1">
    <location>
        <position position="1"/>
    </location>
</feature>
<feature type="non-terminal residue" evidence="1">
    <location>
        <position position="253"/>
    </location>
</feature>
<dbReference type="EMBL" id="KV448380">
    <property type="protein sequence ID" value="OAX36990.1"/>
    <property type="molecule type" value="Genomic_DNA"/>
</dbReference>
<reference evidence="1 2" key="1">
    <citation type="submission" date="2016-06" db="EMBL/GenBank/DDBJ databases">
        <title>Comparative genomics of the ectomycorrhizal sister species Rhizopogon vinicolor and Rhizopogon vesiculosus (Basidiomycota: Boletales) reveals a divergence of the mating type B locus.</title>
        <authorList>
            <consortium name="DOE Joint Genome Institute"/>
            <person name="Mujic A.B."/>
            <person name="Kuo A."/>
            <person name="Tritt A."/>
            <person name="Lipzen A."/>
            <person name="Chen C."/>
            <person name="Johnson J."/>
            <person name="Sharma A."/>
            <person name="Barry K."/>
            <person name="Grigoriev I.V."/>
            <person name="Spatafora J.W."/>
        </authorList>
    </citation>
    <scope>NUCLEOTIDE SEQUENCE [LARGE SCALE GENOMIC DNA]</scope>
    <source>
        <strain evidence="1 2">AM-OR11-026</strain>
    </source>
</reference>
<organism evidence="1 2">
    <name type="scientific">Rhizopogon vinicolor AM-OR11-026</name>
    <dbReference type="NCBI Taxonomy" id="1314800"/>
    <lineage>
        <taxon>Eukaryota</taxon>
        <taxon>Fungi</taxon>
        <taxon>Dikarya</taxon>
        <taxon>Basidiomycota</taxon>
        <taxon>Agaricomycotina</taxon>
        <taxon>Agaricomycetes</taxon>
        <taxon>Agaricomycetidae</taxon>
        <taxon>Boletales</taxon>
        <taxon>Suillineae</taxon>
        <taxon>Rhizopogonaceae</taxon>
        <taxon>Rhizopogon</taxon>
    </lineage>
</organism>
<dbReference type="AlphaFoldDB" id="A0A1B7MWK6"/>
<gene>
    <name evidence="1" type="ORF">K503DRAFT_647944</name>
</gene>
<evidence type="ECO:0000313" key="2">
    <source>
        <dbReference type="Proteomes" id="UP000092154"/>
    </source>
</evidence>
<dbReference type="InParanoid" id="A0A1B7MWK6"/>
<sequence length="253" mass="29093">GKFIYNNYKQALHIINELSPAVQEFKVQLRLTDADFEKWNAEELEYLQTLATETEDDIEKMTYVEALESLAHAEVTYGGVTSVQFLSYTPTDFTPTQGLHKSVQAVARAQEAERSAAYRRLVLEMNAVDDLERRMGITERWTREQDEYKHALNSLMNRRFIHVVEHLEGLVVKRLFELAKANLAGTGYKLRQHISNAIARRSAAIRAALDKYNALAPLQNPPRPTLEYHEVASYAWLGEFDLLKHSRRDLLSK</sequence>
<dbReference type="STRING" id="1314800.A0A1B7MWK6"/>
<accession>A0A1B7MWK6</accession>
<proteinExistence type="predicted"/>
<dbReference type="OrthoDB" id="2505969at2759"/>
<name>A0A1B7MWK6_9AGAM</name>
<dbReference type="Proteomes" id="UP000092154">
    <property type="component" value="Unassembled WGS sequence"/>
</dbReference>
<protein>
    <submittedName>
        <fullName evidence="1">Uncharacterized protein</fullName>
    </submittedName>
</protein>
<keyword evidence="2" id="KW-1185">Reference proteome</keyword>
<evidence type="ECO:0000313" key="1">
    <source>
        <dbReference type="EMBL" id="OAX36990.1"/>
    </source>
</evidence>